<comment type="caution">
    <text evidence="2">The sequence shown here is derived from an EMBL/GenBank/DDBJ whole genome shotgun (WGS) entry which is preliminary data.</text>
</comment>
<dbReference type="Pfam" id="PF01266">
    <property type="entry name" value="DAO"/>
    <property type="match status" value="1"/>
</dbReference>
<dbReference type="Gene3D" id="3.50.50.60">
    <property type="entry name" value="FAD/NAD(P)-binding domain"/>
    <property type="match status" value="1"/>
</dbReference>
<dbReference type="RefSeq" id="WP_378286153.1">
    <property type="nucleotide sequence ID" value="NZ_JBHSON010000053.1"/>
</dbReference>
<evidence type="ECO:0000313" key="2">
    <source>
        <dbReference type="EMBL" id="MFC5750414.1"/>
    </source>
</evidence>
<proteinExistence type="predicted"/>
<name>A0ABW1A832_9ACTN</name>
<keyword evidence="3" id="KW-1185">Reference proteome</keyword>
<organism evidence="2 3">
    <name type="scientific">Actinomadura rugatobispora</name>
    <dbReference type="NCBI Taxonomy" id="1994"/>
    <lineage>
        <taxon>Bacteria</taxon>
        <taxon>Bacillati</taxon>
        <taxon>Actinomycetota</taxon>
        <taxon>Actinomycetes</taxon>
        <taxon>Streptosporangiales</taxon>
        <taxon>Thermomonosporaceae</taxon>
        <taxon>Actinomadura</taxon>
    </lineage>
</organism>
<feature type="domain" description="FAD dependent oxidoreductase" evidence="1">
    <location>
        <begin position="22"/>
        <end position="80"/>
    </location>
</feature>
<dbReference type="SUPFAM" id="SSF51905">
    <property type="entry name" value="FAD/NAD(P)-binding domain"/>
    <property type="match status" value="1"/>
</dbReference>
<dbReference type="InterPro" id="IPR036188">
    <property type="entry name" value="FAD/NAD-bd_sf"/>
</dbReference>
<sequence length="96" mass="10298">MPGLCRAGVEDVWRGHVPRDQGYELVQVLARACRAGGVEIVPNTRVQRLVEEDGRVVGVVADDVGDRAGAVVFAHGPDLLARHYPPQGGPGTRCSW</sequence>
<reference evidence="3" key="1">
    <citation type="journal article" date="2019" name="Int. J. Syst. Evol. Microbiol.">
        <title>The Global Catalogue of Microorganisms (GCM) 10K type strain sequencing project: providing services to taxonomists for standard genome sequencing and annotation.</title>
        <authorList>
            <consortium name="The Broad Institute Genomics Platform"/>
            <consortium name="The Broad Institute Genome Sequencing Center for Infectious Disease"/>
            <person name="Wu L."/>
            <person name="Ma J."/>
        </authorList>
    </citation>
    <scope>NUCLEOTIDE SEQUENCE [LARGE SCALE GENOMIC DNA]</scope>
    <source>
        <strain evidence="3">KCTC 42087</strain>
    </source>
</reference>
<dbReference type="Proteomes" id="UP001596074">
    <property type="component" value="Unassembled WGS sequence"/>
</dbReference>
<evidence type="ECO:0000259" key="1">
    <source>
        <dbReference type="Pfam" id="PF01266"/>
    </source>
</evidence>
<dbReference type="EMBL" id="JBHSON010000053">
    <property type="protein sequence ID" value="MFC5750414.1"/>
    <property type="molecule type" value="Genomic_DNA"/>
</dbReference>
<evidence type="ECO:0000313" key="3">
    <source>
        <dbReference type="Proteomes" id="UP001596074"/>
    </source>
</evidence>
<protein>
    <submittedName>
        <fullName evidence="2">FAD-dependent oxidoreductase</fullName>
    </submittedName>
</protein>
<dbReference type="InterPro" id="IPR006076">
    <property type="entry name" value="FAD-dep_OxRdtase"/>
</dbReference>
<gene>
    <name evidence="2" type="ORF">ACFPZN_32715</name>
</gene>
<accession>A0ABW1A832</accession>